<feature type="region of interest" description="Disordered" evidence="3">
    <location>
        <begin position="102"/>
        <end position="126"/>
    </location>
</feature>
<keyword evidence="6" id="KW-1185">Reference proteome</keyword>
<name>A0AAE0A2W4_9ROSI</name>
<reference evidence="5" key="1">
    <citation type="journal article" date="2023" name="Plant J.">
        <title>Genome sequences and population genomics provide insights into the demographic history, inbreeding, and mutation load of two 'living fossil' tree species of Dipteronia.</title>
        <authorList>
            <person name="Feng Y."/>
            <person name="Comes H.P."/>
            <person name="Chen J."/>
            <person name="Zhu S."/>
            <person name="Lu R."/>
            <person name="Zhang X."/>
            <person name="Li P."/>
            <person name="Qiu J."/>
            <person name="Olsen K.M."/>
            <person name="Qiu Y."/>
        </authorList>
    </citation>
    <scope>NUCLEOTIDE SEQUENCE</scope>
    <source>
        <strain evidence="5">NBL</strain>
    </source>
</reference>
<keyword evidence="2" id="KW-0430">Lectin</keyword>
<dbReference type="SUPFAM" id="SSF51101">
    <property type="entry name" value="Mannose-binding lectins"/>
    <property type="match status" value="1"/>
</dbReference>
<dbReference type="EMBL" id="JANJYJ010000007">
    <property type="protein sequence ID" value="KAK3199051.1"/>
    <property type="molecule type" value="Genomic_DNA"/>
</dbReference>
<organism evidence="5 6">
    <name type="scientific">Dipteronia sinensis</name>
    <dbReference type="NCBI Taxonomy" id="43782"/>
    <lineage>
        <taxon>Eukaryota</taxon>
        <taxon>Viridiplantae</taxon>
        <taxon>Streptophyta</taxon>
        <taxon>Embryophyta</taxon>
        <taxon>Tracheophyta</taxon>
        <taxon>Spermatophyta</taxon>
        <taxon>Magnoliopsida</taxon>
        <taxon>eudicotyledons</taxon>
        <taxon>Gunneridae</taxon>
        <taxon>Pentapetalae</taxon>
        <taxon>rosids</taxon>
        <taxon>malvids</taxon>
        <taxon>Sapindales</taxon>
        <taxon>Sapindaceae</taxon>
        <taxon>Hippocastanoideae</taxon>
        <taxon>Acereae</taxon>
        <taxon>Dipteronia</taxon>
    </lineage>
</organism>
<protein>
    <recommendedName>
        <fullName evidence="4">Jacalin-type lectin domain-containing protein</fullName>
    </recommendedName>
</protein>
<dbReference type="PANTHER" id="PTHR46506">
    <property type="entry name" value="OS05G0143600 PROTEIN"/>
    <property type="match status" value="1"/>
</dbReference>
<gene>
    <name evidence="5" type="ORF">Dsin_022466</name>
</gene>
<dbReference type="AlphaFoldDB" id="A0AAE0A2W4"/>
<evidence type="ECO:0000256" key="3">
    <source>
        <dbReference type="SAM" id="MobiDB-lite"/>
    </source>
</evidence>
<comment type="similarity">
    <text evidence="1">Belongs to the jacalin lectin family.</text>
</comment>
<dbReference type="SMART" id="SM00915">
    <property type="entry name" value="Jacalin"/>
    <property type="match status" value="1"/>
</dbReference>
<dbReference type="Pfam" id="PF01419">
    <property type="entry name" value="Jacalin"/>
    <property type="match status" value="1"/>
</dbReference>
<sequence>METVNIGLWGDDQNGDTWDFPPPSTDSSLKEIYIEYGEIVNLLRFTSIDNKTGATTTSGTFGGPGVKNATASIKVPTEYLISISGTTKPDTKSGHVVIESLTFNPSDNTKPPYGPYGPTPPTGSDFKVPIERGKVVGFFGRQIKGGHITAIGSHVIP</sequence>
<dbReference type="GO" id="GO:0030246">
    <property type="term" value="F:carbohydrate binding"/>
    <property type="evidence" value="ECO:0007669"/>
    <property type="project" value="UniProtKB-KW"/>
</dbReference>
<evidence type="ECO:0000256" key="1">
    <source>
        <dbReference type="ARBA" id="ARBA00006568"/>
    </source>
</evidence>
<dbReference type="Proteomes" id="UP001281410">
    <property type="component" value="Unassembled WGS sequence"/>
</dbReference>
<dbReference type="InterPro" id="IPR036404">
    <property type="entry name" value="Jacalin-like_lectin_dom_sf"/>
</dbReference>
<feature type="domain" description="Jacalin-type lectin" evidence="4">
    <location>
        <begin position="3"/>
        <end position="157"/>
    </location>
</feature>
<feature type="compositionally biased region" description="Pro residues" evidence="3">
    <location>
        <begin position="112"/>
        <end position="121"/>
    </location>
</feature>
<dbReference type="PROSITE" id="PS51752">
    <property type="entry name" value="JACALIN_LECTIN"/>
    <property type="match status" value="1"/>
</dbReference>
<evidence type="ECO:0000259" key="4">
    <source>
        <dbReference type="PROSITE" id="PS51752"/>
    </source>
</evidence>
<evidence type="ECO:0000256" key="2">
    <source>
        <dbReference type="ARBA" id="ARBA00022734"/>
    </source>
</evidence>
<evidence type="ECO:0000313" key="6">
    <source>
        <dbReference type="Proteomes" id="UP001281410"/>
    </source>
</evidence>
<accession>A0AAE0A2W4</accession>
<proteinExistence type="inferred from homology"/>
<dbReference type="Gene3D" id="2.100.10.30">
    <property type="entry name" value="Jacalin-like lectin domain"/>
    <property type="match status" value="1"/>
</dbReference>
<evidence type="ECO:0000313" key="5">
    <source>
        <dbReference type="EMBL" id="KAK3199051.1"/>
    </source>
</evidence>
<dbReference type="InterPro" id="IPR001229">
    <property type="entry name" value="Jacalin-like_lectin_dom"/>
</dbReference>
<comment type="caution">
    <text evidence="5">The sequence shown here is derived from an EMBL/GenBank/DDBJ whole genome shotgun (WGS) entry which is preliminary data.</text>
</comment>